<protein>
    <submittedName>
        <fullName evidence="2">Uncharacterized protein</fullName>
    </submittedName>
</protein>
<sequence>MGNSRKARAGKLLVLPPRFLLAKRYWKRVRDTVRPLAPDLVRQGLKAALGFIVAAVVVGFIRDPFEQNVIPWLIRKLSLEQALYIYTDPSGSADDQYDFLVPRHILASGRMIQDRAVAERDNRKNNPRNFKVKGSRSGDLLMFTYISSTDKLGMGAFVGQRLDTDNDDIFIGNLTGWGHGKDGHCTIVSYWAVIGPAGEKQRFGDLLKNAVGGASPAKANTSDASLKCSEPRG</sequence>
<comment type="caution">
    <text evidence="2">The sequence shown here is derived from an EMBL/GenBank/DDBJ whole genome shotgun (WGS) entry which is preliminary data.</text>
</comment>
<dbReference type="EMBL" id="LBJQ01000061">
    <property type="protein sequence ID" value="RXH31001.1"/>
    <property type="molecule type" value="Genomic_DNA"/>
</dbReference>
<gene>
    <name evidence="2" type="ORF">XH99_11115</name>
</gene>
<feature type="region of interest" description="Disordered" evidence="1">
    <location>
        <begin position="214"/>
        <end position="233"/>
    </location>
</feature>
<keyword evidence="3" id="KW-1185">Reference proteome</keyword>
<accession>A0A4Q0SA04</accession>
<reference evidence="2 3" key="1">
    <citation type="submission" date="2015-04" db="EMBL/GenBank/DDBJ databases">
        <title>Comparative genomics of rhizobia nodulating Arachis hypogaea in China.</title>
        <authorList>
            <person name="Li Y."/>
        </authorList>
    </citation>
    <scope>NUCLEOTIDE SEQUENCE [LARGE SCALE GENOMIC DNA]</scope>
    <source>
        <strain evidence="2 3">CCBAU 51757</strain>
    </source>
</reference>
<evidence type="ECO:0000313" key="2">
    <source>
        <dbReference type="EMBL" id="RXH31001.1"/>
    </source>
</evidence>
<name>A0A4Q0SA04_9BRAD</name>
<dbReference type="AlphaFoldDB" id="A0A4Q0SA04"/>
<organism evidence="2 3">
    <name type="scientific">Bradyrhizobium nanningense</name>
    <dbReference type="NCBI Taxonomy" id="1325118"/>
    <lineage>
        <taxon>Bacteria</taxon>
        <taxon>Pseudomonadati</taxon>
        <taxon>Pseudomonadota</taxon>
        <taxon>Alphaproteobacteria</taxon>
        <taxon>Hyphomicrobiales</taxon>
        <taxon>Nitrobacteraceae</taxon>
        <taxon>Bradyrhizobium</taxon>
    </lineage>
</organism>
<dbReference type="RefSeq" id="WP_128918015.1">
    <property type="nucleotide sequence ID" value="NZ_LBJQ01000061.1"/>
</dbReference>
<evidence type="ECO:0000313" key="3">
    <source>
        <dbReference type="Proteomes" id="UP000289546"/>
    </source>
</evidence>
<proteinExistence type="predicted"/>
<evidence type="ECO:0000256" key="1">
    <source>
        <dbReference type="SAM" id="MobiDB-lite"/>
    </source>
</evidence>
<dbReference type="Proteomes" id="UP000289546">
    <property type="component" value="Unassembled WGS sequence"/>
</dbReference>